<organism evidence="6 7">
    <name type="scientific">Streptomyces filipinensis</name>
    <dbReference type="NCBI Taxonomy" id="66887"/>
    <lineage>
        <taxon>Bacteria</taxon>
        <taxon>Bacillati</taxon>
        <taxon>Actinomycetota</taxon>
        <taxon>Actinomycetes</taxon>
        <taxon>Kitasatosporales</taxon>
        <taxon>Streptomycetaceae</taxon>
        <taxon>Streptomyces</taxon>
    </lineage>
</organism>
<name>A0A918IAU8_9ACTN</name>
<dbReference type="PANTHER" id="PTHR19879:SF9">
    <property type="entry name" value="TRANSCRIPTION INITIATION FACTOR TFIID SUBUNIT 5"/>
    <property type="match status" value="1"/>
</dbReference>
<feature type="repeat" description="WD" evidence="3">
    <location>
        <begin position="630"/>
        <end position="647"/>
    </location>
</feature>
<dbReference type="InterPro" id="IPR011044">
    <property type="entry name" value="Quino_amine_DH_bsu"/>
</dbReference>
<dbReference type="CDD" id="cd00093">
    <property type="entry name" value="HTH_XRE"/>
    <property type="match status" value="1"/>
</dbReference>
<keyword evidence="2" id="KW-0677">Repeat</keyword>
<accession>A0A918IAU8</accession>
<dbReference type="InterPro" id="IPR001680">
    <property type="entry name" value="WD40_rpt"/>
</dbReference>
<feature type="repeat" description="WD" evidence="3">
    <location>
        <begin position="1143"/>
        <end position="1168"/>
    </location>
</feature>
<evidence type="ECO:0000313" key="6">
    <source>
        <dbReference type="EMBL" id="GGU92691.1"/>
    </source>
</evidence>
<evidence type="ECO:0000313" key="7">
    <source>
        <dbReference type="Proteomes" id="UP000618795"/>
    </source>
</evidence>
<keyword evidence="7" id="KW-1185">Reference proteome</keyword>
<evidence type="ECO:0000256" key="3">
    <source>
        <dbReference type="PROSITE-ProRule" id="PRU00221"/>
    </source>
</evidence>
<dbReference type="EMBL" id="BMTD01000005">
    <property type="protein sequence ID" value="GGU92691.1"/>
    <property type="molecule type" value="Genomic_DNA"/>
</dbReference>
<comment type="caution">
    <text evidence="6">The sequence shown here is derived from an EMBL/GenBank/DDBJ whole genome shotgun (WGS) entry which is preliminary data.</text>
</comment>
<dbReference type="InterPro" id="IPR019775">
    <property type="entry name" value="WD40_repeat_CS"/>
</dbReference>
<feature type="domain" description="HTH cro/C1-type" evidence="5">
    <location>
        <begin position="22"/>
        <end position="78"/>
    </location>
</feature>
<dbReference type="Gene3D" id="2.130.10.10">
    <property type="entry name" value="YVTN repeat-like/Quinoprotein amine dehydrogenase"/>
    <property type="match status" value="4"/>
</dbReference>
<dbReference type="InterPro" id="IPR049052">
    <property type="entry name" value="nSTAND1"/>
</dbReference>
<proteinExistence type="predicted"/>
<feature type="compositionally biased region" description="Basic residues" evidence="4">
    <location>
        <begin position="819"/>
        <end position="828"/>
    </location>
</feature>
<dbReference type="PROSITE" id="PS00678">
    <property type="entry name" value="WD_REPEATS_1"/>
    <property type="match status" value="2"/>
</dbReference>
<evidence type="ECO:0000259" key="5">
    <source>
        <dbReference type="SMART" id="SM00530"/>
    </source>
</evidence>
<protein>
    <recommendedName>
        <fullName evidence="5">HTH cro/C1-type domain-containing protein</fullName>
    </recommendedName>
</protein>
<dbReference type="PANTHER" id="PTHR19879">
    <property type="entry name" value="TRANSCRIPTION INITIATION FACTOR TFIID"/>
    <property type="match status" value="1"/>
</dbReference>
<feature type="region of interest" description="Disordered" evidence="4">
    <location>
        <begin position="818"/>
        <end position="838"/>
    </location>
</feature>
<keyword evidence="1 3" id="KW-0853">WD repeat</keyword>
<dbReference type="AlphaFoldDB" id="A0A918IAU8"/>
<dbReference type="InterPro" id="IPR015943">
    <property type="entry name" value="WD40/YVTN_repeat-like_dom_sf"/>
</dbReference>
<reference evidence="6" key="1">
    <citation type="journal article" date="2014" name="Int. J. Syst. Evol. Microbiol.">
        <title>Complete genome sequence of Corynebacterium casei LMG S-19264T (=DSM 44701T), isolated from a smear-ripened cheese.</title>
        <authorList>
            <consortium name="US DOE Joint Genome Institute (JGI-PGF)"/>
            <person name="Walter F."/>
            <person name="Albersmeier A."/>
            <person name="Kalinowski J."/>
            <person name="Ruckert C."/>
        </authorList>
    </citation>
    <scope>NUCLEOTIDE SEQUENCE</scope>
    <source>
        <strain evidence="6">JCM 4369</strain>
    </source>
</reference>
<evidence type="ECO:0000256" key="1">
    <source>
        <dbReference type="ARBA" id="ARBA00022574"/>
    </source>
</evidence>
<dbReference type="SMART" id="SM00320">
    <property type="entry name" value="WD40"/>
    <property type="match status" value="9"/>
</dbReference>
<dbReference type="SUPFAM" id="SSF52540">
    <property type="entry name" value="P-loop containing nucleoside triphosphate hydrolases"/>
    <property type="match status" value="1"/>
</dbReference>
<dbReference type="SUPFAM" id="SSF50998">
    <property type="entry name" value="Quinoprotein alcohol dehydrogenase-like"/>
    <property type="match status" value="1"/>
</dbReference>
<dbReference type="Pfam" id="PF20703">
    <property type="entry name" value="nSTAND1"/>
    <property type="match status" value="1"/>
</dbReference>
<sequence length="1249" mass="134495">MAGRPESPLDPGAGPVARFASELRTLRAEAGSPTYRAMAQRTGQGASTLSQAAAGERLPTLPVLLAYVRACGGDETLWQARWREAAAEAATQPRTGDADAAPPYRGLARFEPGDADLFFGRDDLTDRLLTLTRSRRFSAVFGPSGSGKSSLLRAGLIPRLRAPDRGDPRPLAVRVLTPGEHPLRTHEQRLVPKAGDGDTWLIIDQFEELYTLCTDRGERDRFIDRLLAAADPASRLRVVIAVRADFLGHCAEHPALTAVLQDGTVLAGPMSRDQLREAITKPAQAAGLIVERALTARILDDVEGEPGALPLMSHALLETWNRRNGRALSLAAYEAAGGLQGAVTHTAEAVHGRLTPDQAQVAQRLLLRLISPGDGTQDTRRPLAREDLPLEADPDLRTVLERLARARLITLGHDTVDLAHEALITSWPRLRGWIDTHRERLRIHRRLTEAARTWEALDHDPGALYRGTRLSDAEEAFTRREDLSARESAFLTASLKARRDEQRAAARTTRRLQTLLAGLTALTLVTCAAALVSVRQRDAARAERAVAVSRRMDTEADQLRGTTLPGRVQNISLAAQLDIASYRMHPSARTYTHVINDANTPLFTEIPGDGSQADGVGRDTVQVAADAHRRLLATATADGTVRLWNTRDFLHPRRVGRSLKSYDVALSSDGRRLAVDTVSSISLWDTSDPFHPTRLTTIRMPGESSPSTMALSPDGHLLAAGGDRVHLWDVHDGRHPERLARTLPGDAPAFSPRGHVLATGSFEQNEAVRLWDVTRPARIKELSALTDQGGPVFSPDGQTLGIAATALVDGQVPLWNVGRPKRPRRLPRPLRTADGSGPTAVAFSPDGRVAAVAGDSGAQLWSMADGQRPQRLGEPLAQRSSHGTALLFGPGHRQLITHDGTMRVWSLPATVQLGCPKPAVAGFSPDGHTMATICRSLRRVQLWKVADPGAGGSLSSLPGRAAVFAPGGHLLAVAGPRGGAWLWDVTDPAHPRRRGRIATRGDHMITSLAFSRDGRILAEKDEGTPSLGAADDPQFLLWDVNDPLRPRRRGTAVKVDFADMELSPDGRTLATGSGGSIWLWDIRDPRHVVLATDALDGDAVAMAPHGHLLAVAGDGFVRLWDAAHPAHPGPLGPPVDADRSASAIAFSPDGRTMATATTVGTVRLWDISDPARPSGLGDALIGHTSTVGTTVFSPRNRILATASDDGTTRLWDLDAGRAIRRICAATGQTLTQQDWSRLVGSSPYRPPCP</sequence>
<dbReference type="PROSITE" id="PS50294">
    <property type="entry name" value="WD_REPEATS_REGION"/>
    <property type="match status" value="1"/>
</dbReference>
<dbReference type="InterPro" id="IPR011047">
    <property type="entry name" value="Quinoprotein_ADH-like_sf"/>
</dbReference>
<dbReference type="InterPro" id="IPR027417">
    <property type="entry name" value="P-loop_NTPase"/>
</dbReference>
<dbReference type="SMART" id="SM00530">
    <property type="entry name" value="HTH_XRE"/>
    <property type="match status" value="1"/>
</dbReference>
<dbReference type="InterPro" id="IPR001387">
    <property type="entry name" value="Cro/C1-type_HTH"/>
</dbReference>
<gene>
    <name evidence="6" type="ORF">GCM10010260_29280</name>
</gene>
<feature type="repeat" description="WD" evidence="3">
    <location>
        <begin position="1180"/>
        <end position="1221"/>
    </location>
</feature>
<dbReference type="Pfam" id="PF00400">
    <property type="entry name" value="WD40"/>
    <property type="match status" value="6"/>
</dbReference>
<reference evidence="6" key="2">
    <citation type="submission" date="2020-09" db="EMBL/GenBank/DDBJ databases">
        <authorList>
            <person name="Sun Q."/>
            <person name="Ohkuma M."/>
        </authorList>
    </citation>
    <scope>NUCLEOTIDE SEQUENCE</scope>
    <source>
        <strain evidence="6">JCM 4369</strain>
    </source>
</reference>
<evidence type="ECO:0000256" key="2">
    <source>
        <dbReference type="ARBA" id="ARBA00022737"/>
    </source>
</evidence>
<dbReference type="SUPFAM" id="SSF50969">
    <property type="entry name" value="YVTN repeat-like/Quinoprotein amine dehydrogenase"/>
    <property type="match status" value="1"/>
</dbReference>
<dbReference type="Proteomes" id="UP000618795">
    <property type="component" value="Unassembled WGS sequence"/>
</dbReference>
<dbReference type="PROSITE" id="PS50082">
    <property type="entry name" value="WD_REPEATS_2"/>
    <property type="match status" value="3"/>
</dbReference>
<evidence type="ECO:0000256" key="4">
    <source>
        <dbReference type="SAM" id="MobiDB-lite"/>
    </source>
</evidence>